<name>A0AA86REE1_9EUKA</name>
<dbReference type="EMBL" id="CAXDID020000043">
    <property type="protein sequence ID" value="CAL6001394.1"/>
    <property type="molecule type" value="Genomic_DNA"/>
</dbReference>
<keyword evidence="3" id="KW-1185">Reference proteome</keyword>
<gene>
    <name evidence="2" type="ORF">HINF_LOCUS17422</name>
    <name evidence="1" type="ORF">HINF_LOCUS64086</name>
</gene>
<sequence>MQLNKVQIPILQQYTIPDDYDDSEIIKSMHELADFDNKLAIQLLFTEYFKARKNMREATLESAIKFYQSLKPIIEIITDVEKEYIFVIPWKYGQDDVILHSLTEEYILAAMNVAALSDSNELRLSYYNMAIMAVEKVKSDMKPVDDLGFLYEYTKAVYSENQLIDNIIQQYDQNAEFNLGTPSSVNFQAFFKAQLSQYCEIADTVGKFYKKAMKYKECISEYLSPLFKLTISKFYFYRRFPTFLLVIDVYKQQPTVAVHTVDEIERYYQSHNLELDPFYQNAKIMFSNILQESQNLFKVTNEKIKTFTIDSTNKQDIQVLHKGFDYLVGNLVIFFNKFTNSKRFEQGQIIMRINNLIQKINAACSLTIQFDFNSNQVENAQSYQNLIDYQINRAQKVLNQFELLQIGFLKSRKAFRHQQDLANAQKILKILHKMKIDENTQLLLKTVLKQIQNKEKIYKLFKKQNQCKIVENQRNYEYIQEIMAGLNNYSCQFKSDEDLKTYILANKIQVSSDLPISDNFDILKQFVENNVESQQNLLDKVQLEYFFDDVAEQNTELFHDYFGMYEFQINDLLASIEIMTQCILNQNIQLDKLEVQLTEGQNILQQIQ</sequence>
<organism evidence="1">
    <name type="scientific">Hexamita inflata</name>
    <dbReference type="NCBI Taxonomy" id="28002"/>
    <lineage>
        <taxon>Eukaryota</taxon>
        <taxon>Metamonada</taxon>
        <taxon>Diplomonadida</taxon>
        <taxon>Hexamitidae</taxon>
        <taxon>Hexamitinae</taxon>
        <taxon>Hexamita</taxon>
    </lineage>
</organism>
<evidence type="ECO:0000313" key="2">
    <source>
        <dbReference type="EMBL" id="CAL6001394.1"/>
    </source>
</evidence>
<dbReference type="AlphaFoldDB" id="A0AA86REE1"/>
<dbReference type="EMBL" id="CATOUU010001173">
    <property type="protein sequence ID" value="CAI9976441.1"/>
    <property type="molecule type" value="Genomic_DNA"/>
</dbReference>
<reference evidence="2 3" key="2">
    <citation type="submission" date="2024-07" db="EMBL/GenBank/DDBJ databases">
        <authorList>
            <person name="Akdeniz Z."/>
        </authorList>
    </citation>
    <scope>NUCLEOTIDE SEQUENCE [LARGE SCALE GENOMIC DNA]</scope>
</reference>
<comment type="caution">
    <text evidence="1">The sequence shown here is derived from an EMBL/GenBank/DDBJ whole genome shotgun (WGS) entry which is preliminary data.</text>
</comment>
<dbReference type="Proteomes" id="UP001642409">
    <property type="component" value="Unassembled WGS sequence"/>
</dbReference>
<reference evidence="1" key="1">
    <citation type="submission" date="2023-06" db="EMBL/GenBank/DDBJ databases">
        <authorList>
            <person name="Kurt Z."/>
        </authorList>
    </citation>
    <scope>NUCLEOTIDE SEQUENCE</scope>
</reference>
<evidence type="ECO:0000313" key="1">
    <source>
        <dbReference type="EMBL" id="CAI9976441.1"/>
    </source>
</evidence>
<protein>
    <submittedName>
        <fullName evidence="2">Hypothetical_protein</fullName>
    </submittedName>
</protein>
<evidence type="ECO:0000313" key="3">
    <source>
        <dbReference type="Proteomes" id="UP001642409"/>
    </source>
</evidence>
<proteinExistence type="predicted"/>
<accession>A0AA86REE1</accession>